<dbReference type="GeneID" id="25031889"/>
<organism evidence="7 8">
    <name type="scientific">Schizosaccharomyces octosporus (strain yFS286)</name>
    <name type="common">Fission yeast</name>
    <name type="synonym">Octosporomyces octosporus</name>
    <dbReference type="NCBI Taxonomy" id="483514"/>
    <lineage>
        <taxon>Eukaryota</taxon>
        <taxon>Fungi</taxon>
        <taxon>Dikarya</taxon>
        <taxon>Ascomycota</taxon>
        <taxon>Taphrinomycotina</taxon>
        <taxon>Schizosaccharomycetes</taxon>
        <taxon>Schizosaccharomycetales</taxon>
        <taxon>Schizosaccharomycetaceae</taxon>
        <taxon>Schizosaccharomyces</taxon>
    </lineage>
</organism>
<evidence type="ECO:0000256" key="1">
    <source>
        <dbReference type="ARBA" id="ARBA00004170"/>
    </source>
</evidence>
<evidence type="ECO:0000256" key="2">
    <source>
        <dbReference type="ARBA" id="ARBA00006536"/>
    </source>
</evidence>
<dbReference type="GO" id="GO:0030906">
    <property type="term" value="C:retromer, cargo-selective complex"/>
    <property type="evidence" value="ECO:0007669"/>
    <property type="project" value="InterPro"/>
</dbReference>
<dbReference type="AlphaFoldDB" id="S9Q0H4"/>
<dbReference type="Pfam" id="PF03635">
    <property type="entry name" value="Vps35"/>
    <property type="match status" value="1"/>
</dbReference>
<dbReference type="HOGENOM" id="CLU_005836_0_0_1"/>
<dbReference type="OMA" id="YIRSREY"/>
<evidence type="ECO:0000313" key="7">
    <source>
        <dbReference type="EMBL" id="EPX73697.1"/>
    </source>
</evidence>
<gene>
    <name evidence="7" type="ORF">SOCG_02915</name>
</gene>
<dbReference type="InterPro" id="IPR042491">
    <property type="entry name" value="Vps35_C"/>
</dbReference>
<dbReference type="GO" id="GO:0006886">
    <property type="term" value="P:intracellular protein transport"/>
    <property type="evidence" value="ECO:0007669"/>
    <property type="project" value="EnsemblFungi"/>
</dbReference>
<dbReference type="Gene3D" id="1.25.40.660">
    <property type="entry name" value="Vacuolar protein sorting-associated protein 35, helical subcomplex Vps35-C"/>
    <property type="match status" value="1"/>
</dbReference>
<accession>S9Q0H4</accession>
<reference evidence="7 8" key="1">
    <citation type="journal article" date="2011" name="Science">
        <title>Comparative functional genomics of the fission yeasts.</title>
        <authorList>
            <person name="Rhind N."/>
            <person name="Chen Z."/>
            <person name="Yassour M."/>
            <person name="Thompson D.A."/>
            <person name="Haas B.J."/>
            <person name="Habib N."/>
            <person name="Wapinski I."/>
            <person name="Roy S."/>
            <person name="Lin M.F."/>
            <person name="Heiman D.I."/>
            <person name="Young S.K."/>
            <person name="Furuya K."/>
            <person name="Guo Y."/>
            <person name="Pidoux A."/>
            <person name="Chen H.M."/>
            <person name="Robbertse B."/>
            <person name="Goldberg J.M."/>
            <person name="Aoki K."/>
            <person name="Bayne E.H."/>
            <person name="Berlin A.M."/>
            <person name="Desjardins C.A."/>
            <person name="Dobbs E."/>
            <person name="Dukaj L."/>
            <person name="Fan L."/>
            <person name="FitzGerald M.G."/>
            <person name="French C."/>
            <person name="Gujja S."/>
            <person name="Hansen K."/>
            <person name="Keifenheim D."/>
            <person name="Levin J.Z."/>
            <person name="Mosher R.A."/>
            <person name="Mueller C.A."/>
            <person name="Pfiffner J."/>
            <person name="Priest M."/>
            <person name="Russ C."/>
            <person name="Smialowska A."/>
            <person name="Swoboda P."/>
            <person name="Sykes S.M."/>
            <person name="Vaughn M."/>
            <person name="Vengrova S."/>
            <person name="Yoder R."/>
            <person name="Zeng Q."/>
            <person name="Allshire R."/>
            <person name="Baulcombe D."/>
            <person name="Birren B.W."/>
            <person name="Brown W."/>
            <person name="Ekwall K."/>
            <person name="Kellis M."/>
            <person name="Leatherwood J."/>
            <person name="Levin H."/>
            <person name="Margalit H."/>
            <person name="Martienssen R."/>
            <person name="Nieduszynski C.A."/>
            <person name="Spatafora J.W."/>
            <person name="Friedman N."/>
            <person name="Dalgaard J.Z."/>
            <person name="Baumann P."/>
            <person name="Niki H."/>
            <person name="Regev A."/>
            <person name="Nusbaum C."/>
        </authorList>
    </citation>
    <scope>NUCLEOTIDE SEQUENCE [LARGE SCALE GENOMIC DNA]</scope>
    <source>
        <strain evidence="8">yFS286</strain>
    </source>
</reference>
<evidence type="ECO:0000256" key="6">
    <source>
        <dbReference type="PIRNR" id="PIRNR009375"/>
    </source>
</evidence>
<keyword evidence="3 6" id="KW-0813">Transport</keyword>
<dbReference type="GO" id="GO:0042147">
    <property type="term" value="P:retrograde transport, endosome to Golgi"/>
    <property type="evidence" value="ECO:0007669"/>
    <property type="project" value="EnsemblFungi"/>
</dbReference>
<name>S9Q0H4_SCHOY</name>
<evidence type="ECO:0000256" key="4">
    <source>
        <dbReference type="ARBA" id="ARBA00022927"/>
    </source>
</evidence>
<dbReference type="Proteomes" id="UP000016088">
    <property type="component" value="Unassembled WGS sequence"/>
</dbReference>
<dbReference type="eggNOG" id="KOG1107">
    <property type="taxonomic scope" value="Eukaryota"/>
</dbReference>
<dbReference type="GO" id="GO:0005829">
    <property type="term" value="C:cytosol"/>
    <property type="evidence" value="ECO:0007669"/>
    <property type="project" value="GOC"/>
</dbReference>
<sequence length="835" mass="96391">MNTTVPVNEEISRPLEESLVICKQSSRLMQKNLQTGKLMDAFRNCSISLVEMRNNDLSPKQYYELYMYTTETLRRLGDALLETHLNGTHHLMDLYELVQYAGSVLPRLYLMITVGSAYLETPKALVKEIMNDLIDMCAGVQHPLRGLFLRHYLLTQTRKGLPQDPDHDNADPTKGTLMDSVRFLLLNFTEMNKLWVRIQHLGPMKDYVRRTQERNELKVLVGLNLVRLSQLNFNLDTYKNEILPAIVEQIIECRDPLAQEYLSEVVCQVFPDEMHLETLDIYFNTIMKLNRGVKLTPLVICMVNRLTAYVQRECEAEASDREGSVNQTMQNLSLEDQSSGFENKICPGDKVISPSLAIQEVLWTYIVDVINARNGIALGDIVQILSSILNFFLQCYPYQTQYADRVFQLINERILQQASFQTELKEKSLQKSLYSILVLPIVSFPSFSYCLNLPNFLPVFRAQPNNIRYDIAKLILDKIIEKEQLISDLKDVQELFGVISVIIKNNGNDTVEDLKTIAILVHYLYNEDPQVQIEILRCLKDNFVQAGENVKYLLPVVVNKCIFLAREFRLFKCVDWAEKVRVLWDFVNACIVILYNHGDSAELSLVLYLFAAEMADIENYPDFAYEFFTQAFTIYEESALDSRLQYQQLLMITGKLQKTRNFSVDDYDTLITKCTLYASKLLKKPDQCRGILHASHLWWQNETTEETVIFRDPKRVLECLQKSLKIADSCMDQITSLKLFINILEQYFYYYDQRCDSILAKHIGGLIDLTEQNMRSLLASSPNDLIANDPNAYASSIWETVGGFSVDNLRNHLEKTTDLAAKRSEDERWARIFST</sequence>
<evidence type="ECO:0000256" key="3">
    <source>
        <dbReference type="ARBA" id="ARBA00022448"/>
    </source>
</evidence>
<comment type="similarity">
    <text evidence="2 6">Belongs to the VPS35 family.</text>
</comment>
<comment type="function">
    <text evidence="6">Plays a role in vesicular protein sorting.</text>
</comment>
<dbReference type="InterPro" id="IPR005378">
    <property type="entry name" value="Vps35"/>
</dbReference>
<dbReference type="RefSeq" id="XP_013016859.1">
    <property type="nucleotide sequence ID" value="XM_013161405.1"/>
</dbReference>
<keyword evidence="5" id="KW-0472">Membrane</keyword>
<evidence type="ECO:0000313" key="8">
    <source>
        <dbReference type="Proteomes" id="UP000016088"/>
    </source>
</evidence>
<dbReference type="PIRSF" id="PIRSF009375">
    <property type="entry name" value="Retromer_Vps35"/>
    <property type="match status" value="1"/>
</dbReference>
<dbReference type="EMBL" id="KE503206">
    <property type="protein sequence ID" value="EPX73697.1"/>
    <property type="molecule type" value="Genomic_DNA"/>
</dbReference>
<comment type="subcellular location">
    <subcellularLocation>
        <location evidence="1">Membrane</location>
        <topology evidence="1">Peripheral membrane protein</topology>
    </subcellularLocation>
</comment>
<protein>
    <recommendedName>
        <fullName evidence="6">Vacuolar protein sorting-associated protein 35</fullName>
    </recommendedName>
</protein>
<keyword evidence="4 6" id="KW-0653">Protein transport</keyword>
<proteinExistence type="inferred from homology"/>
<dbReference type="GO" id="GO:0005770">
    <property type="term" value="C:late endosome"/>
    <property type="evidence" value="ECO:0007669"/>
    <property type="project" value="TreeGrafter"/>
</dbReference>
<dbReference type="PANTHER" id="PTHR11099">
    <property type="entry name" value="VACUOLAR SORTING PROTEIN 35"/>
    <property type="match status" value="1"/>
</dbReference>
<dbReference type="VEuPathDB" id="FungiDB:SOCG_02915"/>
<evidence type="ECO:0000256" key="5">
    <source>
        <dbReference type="ARBA" id="ARBA00023136"/>
    </source>
</evidence>
<keyword evidence="8" id="KW-1185">Reference proteome</keyword>
<dbReference type="OrthoDB" id="10258141at2759"/>
<dbReference type="PANTHER" id="PTHR11099:SF0">
    <property type="entry name" value="VACUOLAR PROTEIN SORTING-ASSOCIATED PROTEIN 35"/>
    <property type="match status" value="1"/>
</dbReference>